<evidence type="ECO:0000256" key="8">
    <source>
        <dbReference type="ARBA" id="ARBA00022475"/>
    </source>
</evidence>
<feature type="transmembrane region" description="Helical" evidence="19">
    <location>
        <begin position="140"/>
        <end position="160"/>
    </location>
</feature>
<dbReference type="RefSeq" id="WP_344807608.1">
    <property type="nucleotide sequence ID" value="NZ_BAABBO010000012.1"/>
</dbReference>
<keyword evidence="9" id="KW-0444">Lipid biosynthesis</keyword>
<organism evidence="20 21">
    <name type="scientific">Allohahella marinimesophila</name>
    <dbReference type="NCBI Taxonomy" id="1054972"/>
    <lineage>
        <taxon>Bacteria</taxon>
        <taxon>Pseudomonadati</taxon>
        <taxon>Pseudomonadota</taxon>
        <taxon>Gammaproteobacteria</taxon>
        <taxon>Oceanospirillales</taxon>
        <taxon>Hahellaceae</taxon>
        <taxon>Allohahella</taxon>
    </lineage>
</organism>
<evidence type="ECO:0000256" key="12">
    <source>
        <dbReference type="ARBA" id="ARBA00022695"/>
    </source>
</evidence>
<evidence type="ECO:0000256" key="17">
    <source>
        <dbReference type="ARBA" id="ARBA00023264"/>
    </source>
</evidence>
<evidence type="ECO:0000256" key="16">
    <source>
        <dbReference type="ARBA" id="ARBA00023209"/>
    </source>
</evidence>
<dbReference type="GO" id="GO:0016779">
    <property type="term" value="F:nucleotidyltransferase activity"/>
    <property type="evidence" value="ECO:0007669"/>
    <property type="project" value="UniProtKB-KW"/>
</dbReference>
<sequence>MLKQRVITALVLVTVFGLGLFATTPGQFALFLALIFALGAWELGAMSGLSQPLHKALYVLLVLALIYCLRFVPISLVLAAGLLWWLACTVLVKMYPSGVGLWNRPGLRMLAGVLILVPAWAALMQARVSSIEGMPSVSGAWLIFYIFVIVWIADIGAYFSGKRFGKRKLAPRVSPGKSIEGLIGGLLAVLVLPVGVALYSGAGPSAFIWLTLVTLFAAALSVVGDLTESLLKRVAGVKDSGKLLPGHGGIMDRIDSVTAAAPVFMCVMLLSGWLAAQT</sequence>
<gene>
    <name evidence="20" type="primary">cdsA</name>
    <name evidence="20" type="ORF">GCM10022278_28970</name>
</gene>
<keyword evidence="17" id="KW-1208">Phospholipid metabolism</keyword>
<comment type="subcellular location">
    <subcellularLocation>
        <location evidence="2">Cell membrane</location>
        <topology evidence="2">Multi-pass membrane protein</topology>
    </subcellularLocation>
</comment>
<feature type="transmembrane region" description="Helical" evidence="19">
    <location>
        <begin position="56"/>
        <end position="76"/>
    </location>
</feature>
<keyword evidence="14" id="KW-0443">Lipid metabolism</keyword>
<evidence type="ECO:0000256" key="14">
    <source>
        <dbReference type="ARBA" id="ARBA00023098"/>
    </source>
</evidence>
<dbReference type="PANTHER" id="PTHR46382:SF1">
    <property type="entry name" value="PHOSPHATIDATE CYTIDYLYLTRANSFERASE"/>
    <property type="match status" value="1"/>
</dbReference>
<reference evidence="21" key="1">
    <citation type="journal article" date="2019" name="Int. J. Syst. Evol. Microbiol.">
        <title>The Global Catalogue of Microorganisms (GCM) 10K type strain sequencing project: providing services to taxonomists for standard genome sequencing and annotation.</title>
        <authorList>
            <consortium name="The Broad Institute Genomics Platform"/>
            <consortium name="The Broad Institute Genome Sequencing Center for Infectious Disease"/>
            <person name="Wu L."/>
            <person name="Ma J."/>
        </authorList>
    </citation>
    <scope>NUCLEOTIDE SEQUENCE [LARGE SCALE GENOMIC DNA]</scope>
    <source>
        <strain evidence="21">JCM 17555</strain>
    </source>
</reference>
<feature type="transmembrane region" description="Helical" evidence="19">
    <location>
        <begin position="206"/>
        <end position="223"/>
    </location>
</feature>
<evidence type="ECO:0000256" key="3">
    <source>
        <dbReference type="ARBA" id="ARBA00005119"/>
    </source>
</evidence>
<feature type="transmembrane region" description="Helical" evidence="19">
    <location>
        <begin position="109"/>
        <end position="128"/>
    </location>
</feature>
<dbReference type="PROSITE" id="PS01315">
    <property type="entry name" value="CDS"/>
    <property type="match status" value="1"/>
</dbReference>
<comment type="catalytic activity">
    <reaction evidence="1 18">
        <text>a 1,2-diacyl-sn-glycero-3-phosphate + CTP + H(+) = a CDP-1,2-diacyl-sn-glycerol + diphosphate</text>
        <dbReference type="Rhea" id="RHEA:16229"/>
        <dbReference type="ChEBI" id="CHEBI:15378"/>
        <dbReference type="ChEBI" id="CHEBI:33019"/>
        <dbReference type="ChEBI" id="CHEBI:37563"/>
        <dbReference type="ChEBI" id="CHEBI:58332"/>
        <dbReference type="ChEBI" id="CHEBI:58608"/>
        <dbReference type="EC" id="2.7.7.41"/>
    </reaction>
</comment>
<evidence type="ECO:0000256" key="4">
    <source>
        <dbReference type="ARBA" id="ARBA00005189"/>
    </source>
</evidence>
<proteinExistence type="inferred from homology"/>
<feature type="transmembrane region" description="Helical" evidence="19">
    <location>
        <begin position="257"/>
        <end position="276"/>
    </location>
</feature>
<evidence type="ECO:0000256" key="10">
    <source>
        <dbReference type="ARBA" id="ARBA00022679"/>
    </source>
</evidence>
<comment type="similarity">
    <text evidence="5 18">Belongs to the CDS family.</text>
</comment>
<evidence type="ECO:0000256" key="7">
    <source>
        <dbReference type="ARBA" id="ARBA00019373"/>
    </source>
</evidence>
<evidence type="ECO:0000256" key="15">
    <source>
        <dbReference type="ARBA" id="ARBA00023136"/>
    </source>
</evidence>
<dbReference type="EC" id="2.7.7.41" evidence="6 18"/>
<protein>
    <recommendedName>
        <fullName evidence="7 18">Phosphatidate cytidylyltransferase</fullName>
        <ecNumber evidence="6 18">2.7.7.41</ecNumber>
    </recommendedName>
</protein>
<keyword evidence="16" id="KW-0594">Phospholipid biosynthesis</keyword>
<comment type="pathway">
    <text evidence="4">Lipid metabolism.</text>
</comment>
<evidence type="ECO:0000256" key="13">
    <source>
        <dbReference type="ARBA" id="ARBA00022989"/>
    </source>
</evidence>
<evidence type="ECO:0000256" key="19">
    <source>
        <dbReference type="SAM" id="Phobius"/>
    </source>
</evidence>
<evidence type="ECO:0000313" key="20">
    <source>
        <dbReference type="EMBL" id="GAA3969427.1"/>
    </source>
</evidence>
<dbReference type="PANTHER" id="PTHR46382">
    <property type="entry name" value="PHOSPHATIDATE CYTIDYLYLTRANSFERASE"/>
    <property type="match status" value="1"/>
</dbReference>
<dbReference type="EMBL" id="BAABBO010000012">
    <property type="protein sequence ID" value="GAA3969427.1"/>
    <property type="molecule type" value="Genomic_DNA"/>
</dbReference>
<keyword evidence="13 19" id="KW-1133">Transmembrane helix</keyword>
<accession>A0ABP7PQS2</accession>
<evidence type="ECO:0000313" key="21">
    <source>
        <dbReference type="Proteomes" id="UP001501337"/>
    </source>
</evidence>
<comment type="caution">
    <text evidence="20">The sequence shown here is derived from an EMBL/GenBank/DDBJ whole genome shotgun (WGS) entry which is preliminary data.</text>
</comment>
<feature type="transmembrane region" description="Helical" evidence="19">
    <location>
        <begin position="82"/>
        <end position="102"/>
    </location>
</feature>
<keyword evidence="21" id="KW-1185">Reference proteome</keyword>
<evidence type="ECO:0000256" key="5">
    <source>
        <dbReference type="ARBA" id="ARBA00010185"/>
    </source>
</evidence>
<keyword evidence="11 18" id="KW-0812">Transmembrane</keyword>
<evidence type="ECO:0000256" key="9">
    <source>
        <dbReference type="ARBA" id="ARBA00022516"/>
    </source>
</evidence>
<evidence type="ECO:0000256" key="6">
    <source>
        <dbReference type="ARBA" id="ARBA00012487"/>
    </source>
</evidence>
<keyword evidence="8" id="KW-1003">Cell membrane</keyword>
<comment type="pathway">
    <text evidence="3 18">Phospholipid metabolism; CDP-diacylglycerol biosynthesis; CDP-diacylglycerol from sn-glycerol 3-phosphate: step 3/3.</text>
</comment>
<name>A0ABP7PQS2_9GAMM</name>
<dbReference type="InterPro" id="IPR000374">
    <property type="entry name" value="PC_trans"/>
</dbReference>
<keyword evidence="12 18" id="KW-0548">Nucleotidyltransferase</keyword>
<feature type="transmembrane region" description="Helical" evidence="19">
    <location>
        <begin position="181"/>
        <end position="200"/>
    </location>
</feature>
<evidence type="ECO:0000256" key="1">
    <source>
        <dbReference type="ARBA" id="ARBA00001698"/>
    </source>
</evidence>
<feature type="transmembrane region" description="Helical" evidence="19">
    <location>
        <begin position="31"/>
        <end position="49"/>
    </location>
</feature>
<keyword evidence="15 19" id="KW-0472">Membrane</keyword>
<evidence type="ECO:0000256" key="11">
    <source>
        <dbReference type="ARBA" id="ARBA00022692"/>
    </source>
</evidence>
<dbReference type="Proteomes" id="UP001501337">
    <property type="component" value="Unassembled WGS sequence"/>
</dbReference>
<keyword evidence="10 18" id="KW-0808">Transferase</keyword>
<dbReference type="Pfam" id="PF01148">
    <property type="entry name" value="CTP_transf_1"/>
    <property type="match status" value="1"/>
</dbReference>
<evidence type="ECO:0000256" key="2">
    <source>
        <dbReference type="ARBA" id="ARBA00004651"/>
    </source>
</evidence>
<evidence type="ECO:0000256" key="18">
    <source>
        <dbReference type="RuleBase" id="RU003938"/>
    </source>
</evidence>